<dbReference type="Proteomes" id="UP000062963">
    <property type="component" value="Chromosome"/>
</dbReference>
<evidence type="ECO:0000256" key="8">
    <source>
        <dbReference type="ARBA" id="ARBA00029346"/>
    </source>
</evidence>
<comment type="subunit">
    <text evidence="9">Homohexamer.</text>
</comment>
<protein>
    <recommendedName>
        <fullName evidence="9">Phosphopantetheine adenylyltransferase</fullName>
        <ecNumber evidence="9">2.7.7.3</ecNumber>
    </recommendedName>
    <alternativeName>
        <fullName evidence="9">Dephospho-CoA pyrophosphorylase</fullName>
    </alternativeName>
    <alternativeName>
        <fullName evidence="9">Pantetheine-phosphate adenylyltransferase</fullName>
        <shortName evidence="9">PPAT</shortName>
    </alternativeName>
</protein>
<comment type="subcellular location">
    <subcellularLocation>
        <location evidence="9">Cytoplasm</location>
    </subcellularLocation>
</comment>
<keyword evidence="3 9" id="KW-0548">Nucleotidyltransferase</keyword>
<evidence type="ECO:0000256" key="3">
    <source>
        <dbReference type="ARBA" id="ARBA00022695"/>
    </source>
</evidence>
<dbReference type="PRINTS" id="PR01020">
    <property type="entry name" value="LPSBIOSNTHSS"/>
</dbReference>
<dbReference type="NCBIfam" id="TIGR00125">
    <property type="entry name" value="cyt_tran_rel"/>
    <property type="match status" value="1"/>
</dbReference>
<dbReference type="UniPathway" id="UPA00241">
    <property type="reaction ID" value="UER00355"/>
</dbReference>
<reference evidence="11 12" key="1">
    <citation type="journal article" date="2015" name="Genome Announc.">
        <title>Complete Genome Sequence of Spiroplasma kunkelii Strain CR2-3x, Causal Agent of Corn Stunt Disease in Zea mays L.</title>
        <authorList>
            <person name="Davis R.E."/>
            <person name="Shao J."/>
            <person name="Dally E.L."/>
            <person name="Zhao Y."/>
            <person name="Gasparich G.E."/>
            <person name="Gaynor B.J."/>
            <person name="Athey J.C."/>
            <person name="Harrison N.A."/>
            <person name="Donofrio N."/>
        </authorList>
    </citation>
    <scope>NUCLEOTIDE SEQUENCE [LARGE SCALE GENOMIC DNA]</scope>
    <source>
        <strain evidence="11 12">CR2-3x</strain>
    </source>
</reference>
<organism evidence="11 12">
    <name type="scientific">Spiroplasma kunkelii CR2-3x</name>
    <dbReference type="NCBI Taxonomy" id="273035"/>
    <lineage>
        <taxon>Bacteria</taxon>
        <taxon>Bacillati</taxon>
        <taxon>Mycoplasmatota</taxon>
        <taxon>Mollicutes</taxon>
        <taxon>Entomoplasmatales</taxon>
        <taxon>Spiroplasmataceae</taxon>
        <taxon>Spiroplasma</taxon>
    </lineage>
</organism>
<evidence type="ECO:0000256" key="6">
    <source>
        <dbReference type="ARBA" id="ARBA00022842"/>
    </source>
</evidence>
<gene>
    <name evidence="9 11" type="primary">coaD</name>
    <name evidence="11" type="ORF">SKUN_00223</name>
</gene>
<evidence type="ECO:0000256" key="7">
    <source>
        <dbReference type="ARBA" id="ARBA00022993"/>
    </source>
</evidence>
<comment type="pathway">
    <text evidence="9">Cofactor biosynthesis; coenzyme A biosynthesis; CoA from (R)-pantothenate: step 4/5.</text>
</comment>
<dbReference type="Gene3D" id="3.40.50.620">
    <property type="entry name" value="HUPs"/>
    <property type="match status" value="1"/>
</dbReference>
<comment type="cofactor">
    <cofactor evidence="9">
        <name>Mg(2+)</name>
        <dbReference type="ChEBI" id="CHEBI:18420"/>
    </cofactor>
</comment>
<keyword evidence="12" id="KW-1185">Reference proteome</keyword>
<proteinExistence type="inferred from homology"/>
<dbReference type="SUPFAM" id="SSF52374">
    <property type="entry name" value="Nucleotidylyl transferase"/>
    <property type="match status" value="1"/>
</dbReference>
<dbReference type="GO" id="GO:0005737">
    <property type="term" value="C:cytoplasm"/>
    <property type="evidence" value="ECO:0007669"/>
    <property type="project" value="UniProtKB-SubCell"/>
</dbReference>
<feature type="binding site" evidence="9">
    <location>
        <position position="88"/>
    </location>
    <ligand>
        <name>substrate</name>
    </ligand>
</feature>
<evidence type="ECO:0000313" key="12">
    <source>
        <dbReference type="Proteomes" id="UP000062963"/>
    </source>
</evidence>
<dbReference type="InterPro" id="IPR014729">
    <property type="entry name" value="Rossmann-like_a/b/a_fold"/>
</dbReference>
<feature type="binding site" evidence="9">
    <location>
        <begin position="8"/>
        <end position="9"/>
    </location>
    <ligand>
        <name>ATP</name>
        <dbReference type="ChEBI" id="CHEBI:30616"/>
    </ligand>
</feature>
<evidence type="ECO:0000256" key="9">
    <source>
        <dbReference type="HAMAP-Rule" id="MF_00151"/>
    </source>
</evidence>
<dbReference type="GO" id="GO:0015937">
    <property type="term" value="P:coenzyme A biosynthetic process"/>
    <property type="evidence" value="ECO:0007669"/>
    <property type="project" value="UniProtKB-UniRule"/>
</dbReference>
<dbReference type="GO" id="GO:0004595">
    <property type="term" value="F:pantetheine-phosphate adenylyltransferase activity"/>
    <property type="evidence" value="ECO:0007669"/>
    <property type="project" value="UniProtKB-UniRule"/>
</dbReference>
<dbReference type="EC" id="2.7.7.3" evidence="9"/>
<feature type="binding site" evidence="9">
    <location>
        <position position="74"/>
    </location>
    <ligand>
        <name>substrate</name>
    </ligand>
</feature>
<sequence length="140" mass="15996">MKAIFPGSFDPIHDGHLNIIKKTSTIFSKLYVVITNNLEKSNQTNIKTRAEQAAIACQNINLNIEIVINDQMLTSNFAKQLGVKYIIRGLRNNNDLKYEMKLAFANKQLNKDLETIFFIADYGLNEISSTFLNQIKQLKK</sequence>
<dbReference type="Pfam" id="PF01467">
    <property type="entry name" value="CTP_transf_like"/>
    <property type="match status" value="1"/>
</dbReference>
<dbReference type="PATRIC" id="fig|273035.7.peg.266"/>
<dbReference type="HAMAP" id="MF_00151">
    <property type="entry name" value="PPAT_bact"/>
    <property type="match status" value="1"/>
</dbReference>
<feature type="binding site" evidence="9">
    <location>
        <begin position="124"/>
        <end position="130"/>
    </location>
    <ligand>
        <name>ATP</name>
        <dbReference type="ChEBI" id="CHEBI:30616"/>
    </ligand>
</feature>
<dbReference type="PANTHER" id="PTHR21342">
    <property type="entry name" value="PHOSPHOPANTETHEINE ADENYLYLTRANSFERASE"/>
    <property type="match status" value="1"/>
</dbReference>
<feature type="binding site" evidence="9">
    <location>
        <position position="40"/>
    </location>
    <ligand>
        <name>substrate</name>
    </ligand>
</feature>
<comment type="similarity">
    <text evidence="9">Belongs to the bacterial CoaD family.</text>
</comment>
<evidence type="ECO:0000256" key="1">
    <source>
        <dbReference type="ARBA" id="ARBA00022490"/>
    </source>
</evidence>
<dbReference type="PANTHER" id="PTHR21342:SF1">
    <property type="entry name" value="PHOSPHOPANTETHEINE ADENYLYLTRANSFERASE"/>
    <property type="match status" value="1"/>
</dbReference>
<dbReference type="RefSeq" id="WP_053390489.1">
    <property type="nucleotide sequence ID" value="NZ_CP010899.1"/>
</dbReference>
<feature type="binding site" evidence="9">
    <location>
        <position position="8"/>
    </location>
    <ligand>
        <name>substrate</name>
    </ligand>
</feature>
<evidence type="ECO:0000256" key="5">
    <source>
        <dbReference type="ARBA" id="ARBA00022840"/>
    </source>
</evidence>
<dbReference type="EMBL" id="CP010899">
    <property type="protein sequence ID" value="ALA97145.1"/>
    <property type="molecule type" value="Genomic_DNA"/>
</dbReference>
<dbReference type="STRING" id="273035.SKUN_00223"/>
<evidence type="ECO:0000259" key="10">
    <source>
        <dbReference type="Pfam" id="PF01467"/>
    </source>
</evidence>
<keyword evidence="6 9" id="KW-0460">Magnesium</keyword>
<evidence type="ECO:0000256" key="4">
    <source>
        <dbReference type="ARBA" id="ARBA00022741"/>
    </source>
</evidence>
<dbReference type="KEGG" id="skn:SKUN_00223"/>
<feature type="site" description="Transition state stabilizer" evidence="9">
    <location>
        <position position="16"/>
    </location>
</feature>
<evidence type="ECO:0000313" key="11">
    <source>
        <dbReference type="EMBL" id="ALA97145.1"/>
    </source>
</evidence>
<keyword evidence="2 9" id="KW-0808">Transferase</keyword>
<comment type="function">
    <text evidence="9">Reversibly transfers an adenylyl group from ATP to 4'-phosphopantetheine, yielding dephospho-CoA (dPCoA) and pyrophosphate.</text>
</comment>
<evidence type="ECO:0000256" key="2">
    <source>
        <dbReference type="ARBA" id="ARBA00022679"/>
    </source>
</evidence>
<dbReference type="InterPro" id="IPR001980">
    <property type="entry name" value="PPAT"/>
</dbReference>
<dbReference type="InterPro" id="IPR004821">
    <property type="entry name" value="Cyt_trans-like"/>
</dbReference>
<dbReference type="GO" id="GO:0005524">
    <property type="term" value="F:ATP binding"/>
    <property type="evidence" value="ECO:0007669"/>
    <property type="project" value="UniProtKB-KW"/>
</dbReference>
<keyword evidence="5 9" id="KW-0067">ATP-binding</keyword>
<feature type="domain" description="Cytidyltransferase-like" evidence="10">
    <location>
        <begin position="4"/>
        <end position="130"/>
    </location>
</feature>
<feature type="binding site" evidence="9">
    <location>
        <begin position="89"/>
        <end position="91"/>
    </location>
    <ligand>
        <name>ATP</name>
        <dbReference type="ChEBI" id="CHEBI:30616"/>
    </ligand>
</feature>
<accession>A0A0K2JEX8</accession>
<feature type="binding site" evidence="9">
    <location>
        <position position="16"/>
    </location>
    <ligand>
        <name>ATP</name>
        <dbReference type="ChEBI" id="CHEBI:30616"/>
    </ligand>
</feature>
<dbReference type="NCBIfam" id="TIGR01510">
    <property type="entry name" value="coaD_prev_kdtB"/>
    <property type="match status" value="1"/>
</dbReference>
<keyword evidence="4 9" id="KW-0547">Nucleotide-binding</keyword>
<dbReference type="AlphaFoldDB" id="A0A0K2JEX8"/>
<keyword evidence="1 9" id="KW-0963">Cytoplasm</keyword>
<name>A0A0K2JEX8_SPIKU</name>
<feature type="binding site" evidence="9">
    <location>
        <position position="99"/>
    </location>
    <ligand>
        <name>ATP</name>
        <dbReference type="ChEBI" id="CHEBI:30616"/>
    </ligand>
</feature>
<comment type="catalytic activity">
    <reaction evidence="8 9">
        <text>(R)-4'-phosphopantetheine + ATP + H(+) = 3'-dephospho-CoA + diphosphate</text>
        <dbReference type="Rhea" id="RHEA:19801"/>
        <dbReference type="ChEBI" id="CHEBI:15378"/>
        <dbReference type="ChEBI" id="CHEBI:30616"/>
        <dbReference type="ChEBI" id="CHEBI:33019"/>
        <dbReference type="ChEBI" id="CHEBI:57328"/>
        <dbReference type="ChEBI" id="CHEBI:61723"/>
        <dbReference type="EC" id="2.7.7.3"/>
    </reaction>
</comment>
<keyword evidence="7 9" id="KW-0173">Coenzyme A biosynthesis</keyword>
<dbReference type="OrthoDB" id="9806661at2"/>